<keyword evidence="2" id="KW-0732">Signal</keyword>
<evidence type="ECO:0008006" key="5">
    <source>
        <dbReference type="Google" id="ProtNLM"/>
    </source>
</evidence>
<evidence type="ECO:0000313" key="4">
    <source>
        <dbReference type="Proteomes" id="UP000321720"/>
    </source>
</evidence>
<evidence type="ECO:0000256" key="2">
    <source>
        <dbReference type="SAM" id="SignalP"/>
    </source>
</evidence>
<dbReference type="EMBL" id="BJWG01000004">
    <property type="protein sequence ID" value="GEL94481.1"/>
    <property type="molecule type" value="Genomic_DNA"/>
</dbReference>
<organism evidence="3 4">
    <name type="scientific">Cellulomonas composti</name>
    <dbReference type="NCBI Taxonomy" id="266130"/>
    <lineage>
        <taxon>Bacteria</taxon>
        <taxon>Bacillati</taxon>
        <taxon>Actinomycetota</taxon>
        <taxon>Actinomycetes</taxon>
        <taxon>Micrococcales</taxon>
        <taxon>Cellulomonadaceae</taxon>
        <taxon>Cellulomonas</taxon>
    </lineage>
</organism>
<protein>
    <recommendedName>
        <fullName evidence="5">Lipoprotein</fullName>
    </recommendedName>
</protein>
<feature type="signal peptide" evidence="2">
    <location>
        <begin position="1"/>
        <end position="23"/>
    </location>
</feature>
<gene>
    <name evidence="3" type="ORF">CCO02nite_11390</name>
</gene>
<feature type="compositionally biased region" description="Low complexity" evidence="1">
    <location>
        <begin position="38"/>
        <end position="48"/>
    </location>
</feature>
<feature type="region of interest" description="Disordered" evidence="1">
    <location>
        <begin position="29"/>
        <end position="67"/>
    </location>
</feature>
<sequence length="143" mass="14757">MSRRPLSPATALGLATAALLALAACSDDAAPADHDDTAVTADATTAPDPADETGTETDEDPDTAPAGAVVAGTGRYAIGTDLPYGGYQLHGEPAEQPAGCTWSIEDADGEVQFDDQGSYAFLTDVPEFVTFVTDGCPDWEQFE</sequence>
<evidence type="ECO:0000256" key="1">
    <source>
        <dbReference type="SAM" id="MobiDB-lite"/>
    </source>
</evidence>
<dbReference type="PROSITE" id="PS51257">
    <property type="entry name" value="PROKAR_LIPOPROTEIN"/>
    <property type="match status" value="1"/>
</dbReference>
<feature type="chain" id="PRO_5038600082" description="Lipoprotein" evidence="2">
    <location>
        <begin position="24"/>
        <end position="143"/>
    </location>
</feature>
<dbReference type="OrthoDB" id="166978at2"/>
<feature type="compositionally biased region" description="Acidic residues" evidence="1">
    <location>
        <begin position="49"/>
        <end position="62"/>
    </location>
</feature>
<dbReference type="Proteomes" id="UP000321720">
    <property type="component" value="Unassembled WGS sequence"/>
</dbReference>
<accession>A0A511J918</accession>
<reference evidence="3 4" key="1">
    <citation type="submission" date="2019-07" db="EMBL/GenBank/DDBJ databases">
        <title>Whole genome shotgun sequence of Cellulomonas composti NBRC 100758.</title>
        <authorList>
            <person name="Hosoyama A."/>
            <person name="Uohara A."/>
            <person name="Ohji S."/>
            <person name="Ichikawa N."/>
        </authorList>
    </citation>
    <scope>NUCLEOTIDE SEQUENCE [LARGE SCALE GENOMIC DNA]</scope>
    <source>
        <strain evidence="3 4">NBRC 100758</strain>
    </source>
</reference>
<keyword evidence="4" id="KW-1185">Reference proteome</keyword>
<name>A0A511J918_9CELL</name>
<evidence type="ECO:0000313" key="3">
    <source>
        <dbReference type="EMBL" id="GEL94481.1"/>
    </source>
</evidence>
<proteinExistence type="predicted"/>
<comment type="caution">
    <text evidence="3">The sequence shown here is derived from an EMBL/GenBank/DDBJ whole genome shotgun (WGS) entry which is preliminary data.</text>
</comment>
<dbReference type="AlphaFoldDB" id="A0A511J918"/>
<dbReference type="RefSeq" id="WP_146842179.1">
    <property type="nucleotide sequence ID" value="NZ_BJWG01000004.1"/>
</dbReference>